<proteinExistence type="predicted"/>
<gene>
    <name evidence="2" type="ORF">FJT64_025943</name>
</gene>
<keyword evidence="3" id="KW-1185">Reference proteome</keyword>
<sequence>MFRVADGEEVVDEIATYQQSRYLSAMESAWRLLAYPVHDHAPTVEQLRVHLGSEDQPLRFAAGDRLDEVVQRGVDTKLTSFFKLCAEDEFAATLLYHQVPRFFTWQQPTRSWRRRRRGAPHPEGDGEDLLTPPHPV</sequence>
<comment type="caution">
    <text evidence="2">The sequence shown here is derived from an EMBL/GenBank/DDBJ whole genome shotgun (WGS) entry which is preliminary data.</text>
</comment>
<dbReference type="EMBL" id="VIIS01001110">
    <property type="protein sequence ID" value="KAF0301938.1"/>
    <property type="molecule type" value="Genomic_DNA"/>
</dbReference>
<dbReference type="AlphaFoldDB" id="A0A6A4WIJ4"/>
<name>A0A6A4WIJ4_AMPAM</name>
<evidence type="ECO:0000256" key="1">
    <source>
        <dbReference type="SAM" id="MobiDB-lite"/>
    </source>
</evidence>
<feature type="region of interest" description="Disordered" evidence="1">
    <location>
        <begin position="113"/>
        <end position="136"/>
    </location>
</feature>
<evidence type="ECO:0000313" key="3">
    <source>
        <dbReference type="Proteomes" id="UP000440578"/>
    </source>
</evidence>
<dbReference type="OrthoDB" id="6375850at2759"/>
<reference evidence="2 3" key="1">
    <citation type="submission" date="2019-07" db="EMBL/GenBank/DDBJ databases">
        <title>Draft genome assembly of a fouling barnacle, Amphibalanus amphitrite (Darwin, 1854): The first reference genome for Thecostraca.</title>
        <authorList>
            <person name="Kim W."/>
        </authorList>
    </citation>
    <scope>NUCLEOTIDE SEQUENCE [LARGE SCALE GENOMIC DNA]</scope>
    <source>
        <strain evidence="2">SNU_AA5</strain>
        <tissue evidence="2">Soma without cirri and trophi</tissue>
    </source>
</reference>
<evidence type="ECO:0000313" key="2">
    <source>
        <dbReference type="EMBL" id="KAF0301938.1"/>
    </source>
</evidence>
<protein>
    <submittedName>
        <fullName evidence="2">Uncharacterized protein</fullName>
    </submittedName>
</protein>
<organism evidence="2 3">
    <name type="scientific">Amphibalanus amphitrite</name>
    <name type="common">Striped barnacle</name>
    <name type="synonym">Balanus amphitrite</name>
    <dbReference type="NCBI Taxonomy" id="1232801"/>
    <lineage>
        <taxon>Eukaryota</taxon>
        <taxon>Metazoa</taxon>
        <taxon>Ecdysozoa</taxon>
        <taxon>Arthropoda</taxon>
        <taxon>Crustacea</taxon>
        <taxon>Multicrustacea</taxon>
        <taxon>Cirripedia</taxon>
        <taxon>Thoracica</taxon>
        <taxon>Thoracicalcarea</taxon>
        <taxon>Balanomorpha</taxon>
        <taxon>Balanoidea</taxon>
        <taxon>Balanidae</taxon>
        <taxon>Amphibalaninae</taxon>
        <taxon>Amphibalanus</taxon>
    </lineage>
</organism>
<dbReference type="Proteomes" id="UP000440578">
    <property type="component" value="Unassembled WGS sequence"/>
</dbReference>
<accession>A0A6A4WIJ4</accession>